<evidence type="ECO:0000256" key="1">
    <source>
        <dbReference type="ARBA" id="ARBA00022490"/>
    </source>
</evidence>
<protein>
    <recommendedName>
        <fullName evidence="10">Small ribosomal subunit biogenesis GTPase RsgA</fullName>
        <ecNumber evidence="10">3.6.1.-</ecNumber>
    </recommendedName>
</protein>
<keyword evidence="1 10" id="KW-0963">Cytoplasm</keyword>
<dbReference type="AlphaFoldDB" id="A0A931J6X7"/>
<feature type="domain" description="EngC GTPase" evidence="11">
    <location>
        <begin position="116"/>
        <end position="263"/>
    </location>
</feature>
<dbReference type="HAMAP" id="MF_01820">
    <property type="entry name" value="GTPase_RsgA"/>
    <property type="match status" value="1"/>
</dbReference>
<dbReference type="RefSeq" id="WP_198111024.1">
    <property type="nucleotide sequence ID" value="NZ_JAEDAK010000006.1"/>
</dbReference>
<keyword evidence="3 10" id="KW-0479">Metal-binding</keyword>
<keyword evidence="4 10" id="KW-0699">rRNA-binding</keyword>
<keyword evidence="5 10" id="KW-0547">Nucleotide-binding</keyword>
<feature type="domain" description="CP-type G" evidence="12">
    <location>
        <begin position="106"/>
        <end position="265"/>
    </location>
</feature>
<keyword evidence="9 10" id="KW-0342">GTP-binding</keyword>
<feature type="binding site" evidence="10">
    <location>
        <begin position="208"/>
        <end position="216"/>
    </location>
    <ligand>
        <name>GTP</name>
        <dbReference type="ChEBI" id="CHEBI:37565"/>
    </ligand>
</feature>
<dbReference type="Proteomes" id="UP000613266">
    <property type="component" value="Unassembled WGS sequence"/>
</dbReference>
<sequence length="355" mass="38960">MIDIAFEALRPLGLSPTIALRAAQMHEPSASRLSLARVTEVQRDCVTLHDGMAEHSARLLPRLLQQLQSEATQLTIGDWVGMTVDAHAQAWAVERVAPITQIARRANDGRRQLLASNVDVALLVMGLDADFNARRMERYLAMVRSCEVTPVVVLTKQDIAPAAPERIQEMYRRLPATVPVLPVNGLSHEARTAIGPWLHPGQTLVLLGSSGAGKSTLINTLAGADQATGGVRSSDGRGRHTTTARSLHRCAQGACIIDTPGLRTFRPDADAQQLAATFEDVQALAQQCRFRDCRHENEPGCVVRASVDADRLQNYQKLLRDAQRVEMTALDRIEQRNKWKAIGKAGSQRAREKRA</sequence>
<dbReference type="SUPFAM" id="SSF52540">
    <property type="entry name" value="P-loop containing nucleoside triphosphate hydrolases"/>
    <property type="match status" value="1"/>
</dbReference>
<dbReference type="GO" id="GO:0042274">
    <property type="term" value="P:ribosomal small subunit biogenesis"/>
    <property type="evidence" value="ECO:0007669"/>
    <property type="project" value="UniProtKB-UniRule"/>
</dbReference>
<dbReference type="GO" id="GO:0046872">
    <property type="term" value="F:metal ion binding"/>
    <property type="evidence" value="ECO:0007669"/>
    <property type="project" value="UniProtKB-KW"/>
</dbReference>
<feature type="binding site" evidence="10">
    <location>
        <begin position="155"/>
        <end position="158"/>
    </location>
    <ligand>
        <name>GTP</name>
        <dbReference type="ChEBI" id="CHEBI:37565"/>
    </ligand>
</feature>
<evidence type="ECO:0000256" key="5">
    <source>
        <dbReference type="ARBA" id="ARBA00022741"/>
    </source>
</evidence>
<dbReference type="GO" id="GO:0019843">
    <property type="term" value="F:rRNA binding"/>
    <property type="evidence" value="ECO:0007669"/>
    <property type="project" value="UniProtKB-KW"/>
</dbReference>
<evidence type="ECO:0000313" key="13">
    <source>
        <dbReference type="EMBL" id="MBH9577245.1"/>
    </source>
</evidence>
<dbReference type="InterPro" id="IPR030378">
    <property type="entry name" value="G_CP_dom"/>
</dbReference>
<reference evidence="13" key="1">
    <citation type="submission" date="2020-12" db="EMBL/GenBank/DDBJ databases">
        <title>The genome sequence of Inhella sp. 1Y17.</title>
        <authorList>
            <person name="Liu Y."/>
        </authorList>
    </citation>
    <scope>NUCLEOTIDE SEQUENCE</scope>
    <source>
        <strain evidence="13">1Y17</strain>
    </source>
</reference>
<dbReference type="InterPro" id="IPR004881">
    <property type="entry name" value="Ribosome_biogen_GTPase_RsgA"/>
</dbReference>
<proteinExistence type="inferred from homology"/>
<comment type="function">
    <text evidence="10">One of several proteins that assist in the late maturation steps of the functional core of the 30S ribosomal subunit. Helps release RbfA from mature subunits. May play a role in the assembly of ribosomal proteins into the subunit. Circularly permuted GTPase that catalyzes slow GTP hydrolysis, GTPase activity is stimulated by the 30S ribosomal subunit.</text>
</comment>
<dbReference type="InterPro" id="IPR010914">
    <property type="entry name" value="RsgA_GTPase_dom"/>
</dbReference>
<accession>A0A931J6X7</accession>
<dbReference type="InterPro" id="IPR027417">
    <property type="entry name" value="P-loop_NTPase"/>
</dbReference>
<dbReference type="CDD" id="cd01854">
    <property type="entry name" value="YjeQ_EngC"/>
    <property type="match status" value="1"/>
</dbReference>
<dbReference type="GO" id="GO:0005737">
    <property type="term" value="C:cytoplasm"/>
    <property type="evidence" value="ECO:0007669"/>
    <property type="project" value="UniProtKB-SubCell"/>
</dbReference>
<gene>
    <name evidence="10 13" type="primary">rsgA</name>
    <name evidence="13" type="ORF">I7X39_10035</name>
</gene>
<feature type="binding site" evidence="10">
    <location>
        <position position="301"/>
    </location>
    <ligand>
        <name>Zn(2+)</name>
        <dbReference type="ChEBI" id="CHEBI:29105"/>
    </ligand>
</feature>
<feature type="binding site" evidence="10">
    <location>
        <position position="288"/>
    </location>
    <ligand>
        <name>Zn(2+)</name>
        <dbReference type="ChEBI" id="CHEBI:29105"/>
    </ligand>
</feature>
<name>A0A931J6X7_9BURK</name>
<dbReference type="PANTHER" id="PTHR32120:SF10">
    <property type="entry name" value="SMALL RIBOSOMAL SUBUNIT BIOGENESIS GTPASE RSGA"/>
    <property type="match status" value="1"/>
</dbReference>
<dbReference type="PANTHER" id="PTHR32120">
    <property type="entry name" value="SMALL RIBOSOMAL SUBUNIT BIOGENESIS GTPASE RSGA"/>
    <property type="match status" value="1"/>
</dbReference>
<comment type="similarity">
    <text evidence="10">Belongs to the TRAFAC class YlqF/YawG GTPase family. RsgA subfamily.</text>
</comment>
<dbReference type="NCBIfam" id="TIGR00157">
    <property type="entry name" value="ribosome small subunit-dependent GTPase A"/>
    <property type="match status" value="1"/>
</dbReference>
<evidence type="ECO:0000256" key="6">
    <source>
        <dbReference type="ARBA" id="ARBA00022801"/>
    </source>
</evidence>
<dbReference type="GO" id="GO:0003924">
    <property type="term" value="F:GTPase activity"/>
    <property type="evidence" value="ECO:0007669"/>
    <property type="project" value="UniProtKB-UniRule"/>
</dbReference>
<keyword evidence="6 10" id="KW-0378">Hydrolase</keyword>
<organism evidence="13 14">
    <name type="scientific">Inhella proteolytica</name>
    <dbReference type="NCBI Taxonomy" id="2795029"/>
    <lineage>
        <taxon>Bacteria</taxon>
        <taxon>Pseudomonadati</taxon>
        <taxon>Pseudomonadota</taxon>
        <taxon>Betaproteobacteria</taxon>
        <taxon>Burkholderiales</taxon>
        <taxon>Sphaerotilaceae</taxon>
        <taxon>Inhella</taxon>
    </lineage>
</organism>
<evidence type="ECO:0000313" key="14">
    <source>
        <dbReference type="Proteomes" id="UP000613266"/>
    </source>
</evidence>
<dbReference type="PROSITE" id="PS50936">
    <property type="entry name" value="ENGC_GTPASE"/>
    <property type="match status" value="1"/>
</dbReference>
<comment type="caution">
    <text evidence="13">The sequence shown here is derived from an EMBL/GenBank/DDBJ whole genome shotgun (WGS) entry which is preliminary data.</text>
</comment>
<dbReference type="Gene3D" id="3.40.50.300">
    <property type="entry name" value="P-loop containing nucleotide triphosphate hydrolases"/>
    <property type="match status" value="1"/>
</dbReference>
<dbReference type="EMBL" id="JAEDAK010000006">
    <property type="protein sequence ID" value="MBH9577245.1"/>
    <property type="molecule type" value="Genomic_DNA"/>
</dbReference>
<evidence type="ECO:0000256" key="3">
    <source>
        <dbReference type="ARBA" id="ARBA00022723"/>
    </source>
</evidence>
<comment type="subcellular location">
    <subcellularLocation>
        <location evidence="10">Cytoplasm</location>
    </subcellularLocation>
</comment>
<evidence type="ECO:0000256" key="10">
    <source>
        <dbReference type="HAMAP-Rule" id="MF_01820"/>
    </source>
</evidence>
<keyword evidence="8 10" id="KW-0694">RNA-binding</keyword>
<evidence type="ECO:0000256" key="2">
    <source>
        <dbReference type="ARBA" id="ARBA00022517"/>
    </source>
</evidence>
<keyword evidence="7 10" id="KW-0862">Zinc</keyword>
<dbReference type="PROSITE" id="PS51721">
    <property type="entry name" value="G_CP"/>
    <property type="match status" value="1"/>
</dbReference>
<keyword evidence="2 10" id="KW-0690">Ribosome biogenesis</keyword>
<dbReference type="GO" id="GO:0005525">
    <property type="term" value="F:GTP binding"/>
    <property type="evidence" value="ECO:0007669"/>
    <property type="project" value="UniProtKB-UniRule"/>
</dbReference>
<evidence type="ECO:0000256" key="7">
    <source>
        <dbReference type="ARBA" id="ARBA00022833"/>
    </source>
</evidence>
<feature type="binding site" evidence="10">
    <location>
        <position position="295"/>
    </location>
    <ligand>
        <name>Zn(2+)</name>
        <dbReference type="ChEBI" id="CHEBI:29105"/>
    </ligand>
</feature>
<keyword evidence="14" id="KW-1185">Reference proteome</keyword>
<feature type="binding site" evidence="10">
    <location>
        <position position="293"/>
    </location>
    <ligand>
        <name>Zn(2+)</name>
        <dbReference type="ChEBI" id="CHEBI:29105"/>
    </ligand>
</feature>
<evidence type="ECO:0000256" key="9">
    <source>
        <dbReference type="ARBA" id="ARBA00023134"/>
    </source>
</evidence>
<comment type="subunit">
    <text evidence="10">Monomer. Associates with 30S ribosomal subunit, binds 16S rRNA.</text>
</comment>
<evidence type="ECO:0000259" key="11">
    <source>
        <dbReference type="PROSITE" id="PS50936"/>
    </source>
</evidence>
<evidence type="ECO:0000256" key="8">
    <source>
        <dbReference type="ARBA" id="ARBA00022884"/>
    </source>
</evidence>
<evidence type="ECO:0000259" key="12">
    <source>
        <dbReference type="PROSITE" id="PS51721"/>
    </source>
</evidence>
<evidence type="ECO:0000256" key="4">
    <source>
        <dbReference type="ARBA" id="ARBA00022730"/>
    </source>
</evidence>
<comment type="cofactor">
    <cofactor evidence="10">
        <name>Zn(2+)</name>
        <dbReference type="ChEBI" id="CHEBI:29105"/>
    </cofactor>
    <text evidence="10">Binds 1 zinc ion per subunit.</text>
</comment>
<dbReference type="Gene3D" id="1.10.40.50">
    <property type="entry name" value="Probable gtpase engc, domain 3"/>
    <property type="match status" value="1"/>
</dbReference>
<dbReference type="EC" id="3.6.1.-" evidence="10"/>
<dbReference type="Pfam" id="PF03193">
    <property type="entry name" value="RsgA_GTPase"/>
    <property type="match status" value="1"/>
</dbReference>